<name>A0A4Z2IUS4_9TELE</name>
<organism evidence="1 2">
    <name type="scientific">Liparis tanakae</name>
    <name type="common">Tanaka's snailfish</name>
    <dbReference type="NCBI Taxonomy" id="230148"/>
    <lineage>
        <taxon>Eukaryota</taxon>
        <taxon>Metazoa</taxon>
        <taxon>Chordata</taxon>
        <taxon>Craniata</taxon>
        <taxon>Vertebrata</taxon>
        <taxon>Euteleostomi</taxon>
        <taxon>Actinopterygii</taxon>
        <taxon>Neopterygii</taxon>
        <taxon>Teleostei</taxon>
        <taxon>Neoteleostei</taxon>
        <taxon>Acanthomorphata</taxon>
        <taxon>Eupercaria</taxon>
        <taxon>Perciformes</taxon>
        <taxon>Cottioidei</taxon>
        <taxon>Cottales</taxon>
        <taxon>Liparidae</taxon>
        <taxon>Liparis</taxon>
    </lineage>
</organism>
<dbReference type="AlphaFoldDB" id="A0A4Z2IUS4"/>
<sequence length="371" mass="41229">MPVPGSYGWVLELCHGPQRDEQVLHLAVQTCEGLPRSNLSHTKARKKRLHSSSMSSTWISLQGVILHAAMLDSTTVAMSHSSFSRPTSRLGDERSVLWASPALSELFVLRHGDLEEAGRLHQRGHHCLPLLDLPVEGIQHLGPLLRKCSLKVCCSTSNEAHLRRRPATSMACSGATCCLTSTDCFFTLVHFSGNSCRSTDRYRDKEEEGQESDGLLKGLKHGVRGVLSVLHSQQVTQDPHQATGAWLLHLLAQAGLSHADELLQAWWVLWDAFLSVNLVAGDHVAVQKEVAYELLPVVHIQVAVTLQRVAKLAARCHDALQALHQEMTHVGQVNHVLHVSLRGTVQHFIQHAYGRDLHFWMLRLPQSISTW</sequence>
<evidence type="ECO:0000313" key="1">
    <source>
        <dbReference type="EMBL" id="TNN81596.1"/>
    </source>
</evidence>
<evidence type="ECO:0000313" key="2">
    <source>
        <dbReference type="Proteomes" id="UP000314294"/>
    </source>
</evidence>
<accession>A0A4Z2IUS4</accession>
<gene>
    <name evidence="1" type="ORF">EYF80_008042</name>
</gene>
<dbReference type="EMBL" id="SRLO01000045">
    <property type="protein sequence ID" value="TNN81596.1"/>
    <property type="molecule type" value="Genomic_DNA"/>
</dbReference>
<reference evidence="1 2" key="1">
    <citation type="submission" date="2019-03" db="EMBL/GenBank/DDBJ databases">
        <title>First draft genome of Liparis tanakae, snailfish: a comprehensive survey of snailfish specific genes.</title>
        <authorList>
            <person name="Kim W."/>
            <person name="Song I."/>
            <person name="Jeong J.-H."/>
            <person name="Kim D."/>
            <person name="Kim S."/>
            <person name="Ryu S."/>
            <person name="Song J.Y."/>
            <person name="Lee S.K."/>
        </authorList>
    </citation>
    <scope>NUCLEOTIDE SEQUENCE [LARGE SCALE GENOMIC DNA]</scope>
    <source>
        <tissue evidence="1">Muscle</tissue>
    </source>
</reference>
<dbReference type="Proteomes" id="UP000314294">
    <property type="component" value="Unassembled WGS sequence"/>
</dbReference>
<comment type="caution">
    <text evidence="1">The sequence shown here is derived from an EMBL/GenBank/DDBJ whole genome shotgun (WGS) entry which is preliminary data.</text>
</comment>
<proteinExistence type="predicted"/>
<keyword evidence="2" id="KW-1185">Reference proteome</keyword>
<protein>
    <submittedName>
        <fullName evidence="1">Uncharacterized protein</fullName>
    </submittedName>
</protein>